<evidence type="ECO:0000313" key="2">
    <source>
        <dbReference type="EMBL" id="DAF99488.1"/>
    </source>
</evidence>
<protein>
    <submittedName>
        <fullName evidence="2">Tail tape measure</fullName>
    </submittedName>
</protein>
<keyword evidence="1" id="KW-0812">Transmembrane</keyword>
<keyword evidence="1" id="KW-0472">Membrane</keyword>
<name>A0A8S5UYB4_9CAUD</name>
<sequence>MDWFHVSSGVFIFTCKIYEFWSLQNIYWFDTDSSLVCTLGHFGCNQREAEMKQMIAVILLIAGVAIWMWANWKRGK</sequence>
<evidence type="ECO:0000256" key="1">
    <source>
        <dbReference type="SAM" id="Phobius"/>
    </source>
</evidence>
<reference evidence="2" key="1">
    <citation type="journal article" date="2021" name="Proc. Natl. Acad. Sci. U.S.A.">
        <title>A Catalog of Tens of Thousands of Viruses from Human Metagenomes Reveals Hidden Associations with Chronic Diseases.</title>
        <authorList>
            <person name="Tisza M.J."/>
            <person name="Buck C.B."/>
        </authorList>
    </citation>
    <scope>NUCLEOTIDE SEQUENCE</scope>
    <source>
        <strain evidence="2">CthHz3</strain>
    </source>
</reference>
<dbReference type="EMBL" id="BK016167">
    <property type="protein sequence ID" value="DAF99488.1"/>
    <property type="molecule type" value="Genomic_DNA"/>
</dbReference>
<organism evidence="2">
    <name type="scientific">Siphoviridae sp. cthHz3</name>
    <dbReference type="NCBI Taxonomy" id="2825614"/>
    <lineage>
        <taxon>Viruses</taxon>
        <taxon>Duplodnaviria</taxon>
        <taxon>Heunggongvirae</taxon>
        <taxon>Uroviricota</taxon>
        <taxon>Caudoviricetes</taxon>
    </lineage>
</organism>
<accession>A0A8S5UYB4</accession>
<keyword evidence="1" id="KW-1133">Transmembrane helix</keyword>
<proteinExistence type="predicted"/>
<feature type="transmembrane region" description="Helical" evidence="1">
    <location>
        <begin position="54"/>
        <end position="72"/>
    </location>
</feature>